<dbReference type="InterPro" id="IPR013784">
    <property type="entry name" value="Carb-bd-like_fold"/>
</dbReference>
<dbReference type="InterPro" id="IPR012910">
    <property type="entry name" value="Plug_dom"/>
</dbReference>
<dbReference type="PANTHER" id="PTHR40980">
    <property type="entry name" value="PLUG DOMAIN-CONTAINING PROTEIN"/>
    <property type="match status" value="1"/>
</dbReference>
<evidence type="ECO:0000313" key="8">
    <source>
        <dbReference type="EMBL" id="OQP53029.1"/>
    </source>
</evidence>
<dbReference type="Pfam" id="PF07715">
    <property type="entry name" value="Plug"/>
    <property type="match status" value="1"/>
</dbReference>
<comment type="caution">
    <text evidence="8">The sequence shown here is derived from an EMBL/GenBank/DDBJ whole genome shotgun (WGS) entry which is preliminary data.</text>
</comment>
<evidence type="ECO:0000256" key="3">
    <source>
        <dbReference type="ARBA" id="ARBA00023237"/>
    </source>
</evidence>
<organism evidence="8 9">
    <name type="scientific">Niastella koreensis</name>
    <dbReference type="NCBI Taxonomy" id="354356"/>
    <lineage>
        <taxon>Bacteria</taxon>
        <taxon>Pseudomonadati</taxon>
        <taxon>Bacteroidota</taxon>
        <taxon>Chitinophagia</taxon>
        <taxon>Chitinophagales</taxon>
        <taxon>Chitinophagaceae</taxon>
        <taxon>Niastella</taxon>
    </lineage>
</organism>
<evidence type="ECO:0000259" key="7">
    <source>
        <dbReference type="Pfam" id="PF14905"/>
    </source>
</evidence>
<dbReference type="EMBL" id="LWBO01000003">
    <property type="protein sequence ID" value="OQP53029.1"/>
    <property type="molecule type" value="Genomic_DNA"/>
</dbReference>
<evidence type="ECO:0000256" key="4">
    <source>
        <dbReference type="SAM" id="MobiDB-lite"/>
    </source>
</evidence>
<keyword evidence="3" id="KW-0998">Cell outer membrane</keyword>
<comment type="subcellular location">
    <subcellularLocation>
        <location evidence="1">Cell outer membrane</location>
    </subcellularLocation>
</comment>
<evidence type="ECO:0000259" key="6">
    <source>
        <dbReference type="Pfam" id="PF07715"/>
    </source>
</evidence>
<dbReference type="InterPro" id="IPR041700">
    <property type="entry name" value="OMP_b-brl_3"/>
</dbReference>
<dbReference type="PANTHER" id="PTHR40980:SF4">
    <property type="entry name" value="TONB-DEPENDENT RECEPTOR-LIKE BETA-BARREL DOMAIN-CONTAINING PROTEIN"/>
    <property type="match status" value="1"/>
</dbReference>
<keyword evidence="2" id="KW-0472">Membrane</keyword>
<evidence type="ECO:0000313" key="9">
    <source>
        <dbReference type="Proteomes" id="UP000192277"/>
    </source>
</evidence>
<evidence type="ECO:0000256" key="2">
    <source>
        <dbReference type="ARBA" id="ARBA00023136"/>
    </source>
</evidence>
<keyword evidence="5" id="KW-0732">Signal</keyword>
<dbReference type="RefSeq" id="WP_014218442.1">
    <property type="nucleotide sequence ID" value="NZ_LWBO01000003.1"/>
</dbReference>
<protein>
    <recommendedName>
        <fullName evidence="10">TonB-dependent receptor</fullName>
    </recommendedName>
</protein>
<dbReference type="Proteomes" id="UP000192277">
    <property type="component" value="Unassembled WGS sequence"/>
</dbReference>
<gene>
    <name evidence="8" type="ORF">A4D02_21750</name>
</gene>
<dbReference type="InterPro" id="IPR036942">
    <property type="entry name" value="Beta-barrel_TonB_sf"/>
</dbReference>
<feature type="chain" id="PRO_5045382837" description="TonB-dependent receptor" evidence="5">
    <location>
        <begin position="22"/>
        <end position="819"/>
    </location>
</feature>
<accession>A0ABX3P247</accession>
<feature type="region of interest" description="Disordered" evidence="4">
    <location>
        <begin position="795"/>
        <end position="819"/>
    </location>
</feature>
<dbReference type="Pfam" id="PF13620">
    <property type="entry name" value="CarboxypepD_reg"/>
    <property type="match status" value="1"/>
</dbReference>
<proteinExistence type="predicted"/>
<evidence type="ECO:0000256" key="1">
    <source>
        <dbReference type="ARBA" id="ARBA00004442"/>
    </source>
</evidence>
<sequence length="819" mass="92412">MRTPINLFIIMLLTVSLISRAQNTNTSKLKGKVSATNQSALSAATITLLKAKDSSVVKMSVTDQEGQYSFENPPKGRYLVAASAVGYEKQYSAPFTISAENPVIELPAIVLNERNNNLKAVTISARKPMVEQKIDRTVVNVDAFISNTGANALEALEKSPGIQVDKDGNISLKGKQNVIVLIDGRPAYLSGADLANMLKGMQASQLEQIEIMTNPPARYDAAGNAGIINIKTKKNKVKGFNGNLSAGVGQGVYFKTNESISLNYRNGKVNLFSNYSYGWNKNFQQLEIFRRYKNDDGTTNAIFEQVAYMKRYNINNNLKLGMDYFVNNKTTLGFVLSGVYNPEKSINTNTSYLKDPEYNTDSIVTASSNIHGIWKNASVNLNMRHQFDTTGRELTTDLDYIVYDNPNNQHFYNNSYEPNWTKLSDDQLQGVLPVKVNIYSAKMDYTHPLKNNGKIEAGWKTSYVQTVNKADYTLFKNYEWAIDTGKTNHFDYKENINAAYISFNKQFTKKWGLQSGLRYENTNYKGNQYGNPVKPDSSFQRSYNSWFPTVYISYNADSSNQFGLSFGRRIDRPGYASLNPFMFFIDKYTYEAGNPYLRPQYSNNIELTHIFKGKLTTTLNYSITRNLFNETFDQSGYATIVKRNNIGKREDYGISVNAQIPVNKWFTSMIYTNYRYTRYTGNLYGENLDVAAGTIYFNINNQFNFNKGWGAELSGWYLSKGVEGQILLAAMGQLSAGISKTVLKGQGSVKFNVRDILYTQLPHGDINFKETEARFRNSRDTRVANLTFSYRFGKPIKSNNSQRKKGGAGDEQNRVNMGN</sequence>
<dbReference type="InterPro" id="IPR013783">
    <property type="entry name" value="Ig-like_fold"/>
</dbReference>
<evidence type="ECO:0000256" key="5">
    <source>
        <dbReference type="SAM" id="SignalP"/>
    </source>
</evidence>
<dbReference type="Gene3D" id="2.60.40.10">
    <property type="entry name" value="Immunoglobulins"/>
    <property type="match status" value="1"/>
</dbReference>
<evidence type="ECO:0008006" key="10">
    <source>
        <dbReference type="Google" id="ProtNLM"/>
    </source>
</evidence>
<dbReference type="Pfam" id="PF14905">
    <property type="entry name" value="OMP_b-brl_3"/>
    <property type="match status" value="1"/>
</dbReference>
<dbReference type="SUPFAM" id="SSF56935">
    <property type="entry name" value="Porins"/>
    <property type="match status" value="1"/>
</dbReference>
<reference evidence="8 9" key="1">
    <citation type="submission" date="2016-04" db="EMBL/GenBank/DDBJ databases">
        <authorList>
            <person name="Chen L."/>
            <person name="Zhuang W."/>
            <person name="Wang G."/>
        </authorList>
    </citation>
    <scope>NUCLEOTIDE SEQUENCE [LARGE SCALE GENOMIC DNA]</scope>
    <source>
        <strain evidence="9">GR20</strain>
    </source>
</reference>
<feature type="domain" description="TonB-dependent receptor plug" evidence="6">
    <location>
        <begin position="134"/>
        <end position="226"/>
    </location>
</feature>
<dbReference type="Gene3D" id="2.40.170.20">
    <property type="entry name" value="TonB-dependent receptor, beta-barrel domain"/>
    <property type="match status" value="1"/>
</dbReference>
<name>A0ABX3P247_9BACT</name>
<feature type="domain" description="Outer membrane protein beta-barrel" evidence="7">
    <location>
        <begin position="385"/>
        <end position="790"/>
    </location>
</feature>
<dbReference type="InterPro" id="IPR037066">
    <property type="entry name" value="Plug_dom_sf"/>
</dbReference>
<dbReference type="Gene3D" id="2.170.130.10">
    <property type="entry name" value="TonB-dependent receptor, plug domain"/>
    <property type="match status" value="1"/>
</dbReference>
<keyword evidence="9" id="KW-1185">Reference proteome</keyword>
<dbReference type="SUPFAM" id="SSF49452">
    <property type="entry name" value="Starch-binding domain-like"/>
    <property type="match status" value="1"/>
</dbReference>
<feature type="signal peptide" evidence="5">
    <location>
        <begin position="1"/>
        <end position="21"/>
    </location>
</feature>